<evidence type="ECO:0000313" key="2">
    <source>
        <dbReference type="Proteomes" id="UP000664277"/>
    </source>
</evidence>
<evidence type="ECO:0000313" key="1">
    <source>
        <dbReference type="EMBL" id="MBN8662173.1"/>
    </source>
</evidence>
<dbReference type="CDD" id="cd02440">
    <property type="entry name" value="AdoMet_MTases"/>
    <property type="match status" value="1"/>
</dbReference>
<dbReference type="Proteomes" id="UP000664277">
    <property type="component" value="Unassembled WGS sequence"/>
</dbReference>
<name>A0A8J7TPL7_9BACT</name>
<accession>A0A8J7TPL7</accession>
<dbReference type="SUPFAM" id="SSF53335">
    <property type="entry name" value="S-adenosyl-L-methionine-dependent methyltransferases"/>
    <property type="match status" value="1"/>
</dbReference>
<protein>
    <recommendedName>
        <fullName evidence="3">SAM-dependent methyltransferase</fullName>
    </recommendedName>
</protein>
<evidence type="ECO:0008006" key="3">
    <source>
        <dbReference type="Google" id="ProtNLM"/>
    </source>
</evidence>
<dbReference type="InterPro" id="IPR029063">
    <property type="entry name" value="SAM-dependent_MTases_sf"/>
</dbReference>
<dbReference type="EMBL" id="JAFLCK010000032">
    <property type="protein sequence ID" value="MBN8662173.1"/>
    <property type="molecule type" value="Genomic_DNA"/>
</dbReference>
<sequence length="466" mass="52941">MQTTFKKLSYRDKCATVYRKNSLVFRFISSQYEPAYRKLMKSGLYKHLTEEGLLVCHEEVEAPGSLGERQDDFQTVIKPCKIPFISYPYEWCFSQLKDAALLTLRIQKLALAYGMTLKDANAWNVQFHGGKPVFIDTSSFEIHEEGSPWSAYGQFCRFFLLPLVLMSKCEPRLNSLLLAYPDGIPLDIGIKLLPLSTWLNPSLIGHLAVTAFMNAHYRKSEGHGSDSKQRVKLQQLLNVLNDLEDTISNLRLKQEDSVWSAYYKDNAYSPKAFAAKEEIVQRILVQSKRKKIWDLGANTGHYSRLASPHADMVLAMDYDALCVENNYLALKKQGKSNILPLLMDCTAPSPALGWALLERLSLPERGPCDLLMALALIHHLVIGRSINLEEVAAYMAKLGQELIIEFVPEDDSQVELLRKQKAGVCQTYNQTAFEEAFCSHFVLIDKQVIADSKRMIYHFVRLSGDR</sequence>
<organism evidence="1 2">
    <name type="scientific">Candidatus Obscuribacter phosphatis</name>
    <dbReference type="NCBI Taxonomy" id="1906157"/>
    <lineage>
        <taxon>Bacteria</taxon>
        <taxon>Bacillati</taxon>
        <taxon>Candidatus Melainabacteria</taxon>
        <taxon>Candidatus Obscuribacterales</taxon>
        <taxon>Candidatus Obscuribacteraceae</taxon>
        <taxon>Candidatus Obscuribacter</taxon>
    </lineage>
</organism>
<proteinExistence type="predicted"/>
<comment type="caution">
    <text evidence="1">The sequence shown here is derived from an EMBL/GenBank/DDBJ whole genome shotgun (WGS) entry which is preliminary data.</text>
</comment>
<dbReference type="Gene3D" id="3.40.50.150">
    <property type="entry name" value="Vaccinia Virus protein VP39"/>
    <property type="match status" value="1"/>
</dbReference>
<gene>
    <name evidence="1" type="ORF">J0M35_17525</name>
</gene>
<reference evidence="1" key="1">
    <citation type="submission" date="2021-02" db="EMBL/GenBank/DDBJ databases">
        <title>Genome-Resolved Metagenomics of a Microbial Community Performing Photosynthetic Biological Nutrient Removal.</title>
        <authorList>
            <person name="Mcdaniel E.A."/>
        </authorList>
    </citation>
    <scope>NUCLEOTIDE SEQUENCE</scope>
    <source>
        <strain evidence="1">UWPOB_OBS1</strain>
    </source>
</reference>
<dbReference type="AlphaFoldDB" id="A0A8J7TPL7"/>